<dbReference type="RefSeq" id="WP_323721976.1">
    <property type="nucleotide sequence ID" value="NZ_CP110343.1"/>
</dbReference>
<dbReference type="EMBL" id="CP110343">
    <property type="protein sequence ID" value="WPX97999.1"/>
    <property type="molecule type" value="Genomic_DNA"/>
</dbReference>
<feature type="compositionally biased region" description="Basic and acidic residues" evidence="1">
    <location>
        <begin position="83"/>
        <end position="93"/>
    </location>
</feature>
<keyword evidence="3" id="KW-1185">Reference proteome</keyword>
<protein>
    <submittedName>
        <fullName evidence="2">Uncharacterized protein</fullName>
    </submittedName>
</protein>
<dbReference type="Proteomes" id="UP001325140">
    <property type="component" value="Chromosome"/>
</dbReference>
<name>A0ABZ0UQL8_9RICK</name>
<evidence type="ECO:0000256" key="1">
    <source>
        <dbReference type="SAM" id="MobiDB-lite"/>
    </source>
</evidence>
<accession>A0ABZ0UQL8</accession>
<organism evidence="2 3">
    <name type="scientific">Candidatus Fokinia crypta</name>
    <dbReference type="NCBI Taxonomy" id="1920990"/>
    <lineage>
        <taxon>Bacteria</taxon>
        <taxon>Pseudomonadati</taxon>
        <taxon>Pseudomonadota</taxon>
        <taxon>Alphaproteobacteria</taxon>
        <taxon>Rickettsiales</taxon>
        <taxon>Candidatus Midichloriaceae</taxon>
        <taxon>Candidatus Fokinia</taxon>
    </lineage>
</organism>
<proteinExistence type="predicted"/>
<sequence length="142" mass="16681">MKKIYISGKISTKPFIGLKRCDREGVFKLLTEKSVKLLTIKLLTNIYIKMQQKNSNYSLQDGSKSEKFNETPQVIAQIQQVDERKSKHFDDVGNKNGSTETNGNEEELSAVRKKKEDYENREKELLRMRDEKTKKEFDRIKF</sequence>
<evidence type="ECO:0000313" key="3">
    <source>
        <dbReference type="Proteomes" id="UP001325140"/>
    </source>
</evidence>
<evidence type="ECO:0000313" key="2">
    <source>
        <dbReference type="EMBL" id="WPX97999.1"/>
    </source>
</evidence>
<feature type="region of interest" description="Disordered" evidence="1">
    <location>
        <begin position="83"/>
        <end position="119"/>
    </location>
</feature>
<reference evidence="2" key="1">
    <citation type="submission" date="2022-10" db="EMBL/GenBank/DDBJ databases">
        <title>Host association and intracellularity evolved multiple times independently in the Rickettsiales.</title>
        <authorList>
            <person name="Castelli M."/>
            <person name="Nardi T."/>
            <person name="Gammuto L."/>
            <person name="Bellinzona G."/>
            <person name="Sabaneyeva E."/>
            <person name="Potekhin A."/>
            <person name="Serra V."/>
            <person name="Petroni G."/>
            <person name="Sassera D."/>
        </authorList>
    </citation>
    <scope>NUCLEOTIDE SEQUENCE [LARGE SCALE GENOMIC DNA]</scope>
    <source>
        <strain evidence="2">US_Bl 11III1</strain>
    </source>
</reference>
<gene>
    <name evidence="2" type="ORF">Fokcrypt_00526</name>
</gene>